<name>A0A1D3JVX0_PSEVE</name>
<evidence type="ECO:0000313" key="1">
    <source>
        <dbReference type="EMBL" id="SBW80101.1"/>
    </source>
</evidence>
<dbReference type="Proteomes" id="UP000245431">
    <property type="component" value="Chromosome PVE_r1"/>
</dbReference>
<dbReference type="AlphaFoldDB" id="A0A1D3JVX0"/>
<protein>
    <submittedName>
        <fullName evidence="1">Uncharacterized protein</fullName>
    </submittedName>
</protein>
<dbReference type="EMBL" id="LT599583">
    <property type="protein sequence ID" value="SBW80101.1"/>
    <property type="molecule type" value="Genomic_DNA"/>
</dbReference>
<gene>
    <name evidence="1" type="ORF">PVE_R1G2215</name>
</gene>
<proteinExistence type="predicted"/>
<sequence>MHLKDQGFKFCISPDKQRSRWIHPVEKNHGHQDWIDVTEWPSEKMVAFLMPKSAQQELFAA</sequence>
<reference evidence="2" key="1">
    <citation type="submission" date="2016-07" db="EMBL/GenBank/DDBJ databases">
        <authorList>
            <person name="Florea S."/>
            <person name="Webb J.S."/>
            <person name="Jaromczyk J."/>
            <person name="Schardl C.L."/>
        </authorList>
    </citation>
    <scope>NUCLEOTIDE SEQUENCE [LARGE SCALE GENOMIC DNA]</scope>
    <source>
        <strain evidence="2">1YdBTEX2</strain>
    </source>
</reference>
<accession>A0A1D3JVX0</accession>
<dbReference type="RefSeq" id="WP_017848195.1">
    <property type="nucleotide sequence ID" value="NZ_AOUH01000027.1"/>
</dbReference>
<organism evidence="1 2">
    <name type="scientific">Pseudomonas veronii 1YdBTEX2</name>
    <dbReference type="NCBI Taxonomy" id="1295141"/>
    <lineage>
        <taxon>Bacteria</taxon>
        <taxon>Pseudomonadati</taxon>
        <taxon>Pseudomonadota</taxon>
        <taxon>Gammaproteobacteria</taxon>
        <taxon>Pseudomonadales</taxon>
        <taxon>Pseudomonadaceae</taxon>
        <taxon>Pseudomonas</taxon>
    </lineage>
</organism>
<evidence type="ECO:0000313" key="2">
    <source>
        <dbReference type="Proteomes" id="UP000245431"/>
    </source>
</evidence>